<evidence type="ECO:0000256" key="2">
    <source>
        <dbReference type="SAM" id="Phobius"/>
    </source>
</evidence>
<dbReference type="InterPro" id="IPR004387">
    <property type="entry name" value="Pept_M50_Zn"/>
</dbReference>
<dbReference type="InterPro" id="IPR036105">
    <property type="entry name" value="DiNase_FeMo-co_biosyn_sf"/>
</dbReference>
<dbReference type="Proteomes" id="UP000494245">
    <property type="component" value="Unassembled WGS sequence"/>
</dbReference>
<keyword evidence="2" id="KW-0472">Membrane</keyword>
<protein>
    <submittedName>
        <fullName evidence="4">Magnetosome protein MamE-Cter</fullName>
    </submittedName>
</protein>
<comment type="caution">
    <text evidence="4">The sequence shown here is derived from an EMBL/GenBank/DDBJ whole genome shotgun (WGS) entry which is preliminary data.</text>
</comment>
<dbReference type="PANTHER" id="PTHR42837">
    <property type="entry name" value="REGULATOR OF SIGMA-E PROTEASE RSEP"/>
    <property type="match status" value="1"/>
</dbReference>
<name>A0A6V8LP60_9BACT</name>
<feature type="domain" description="PDZ" evidence="3">
    <location>
        <begin position="374"/>
        <end position="457"/>
    </location>
</feature>
<feature type="domain" description="PDZ" evidence="3">
    <location>
        <begin position="142"/>
        <end position="202"/>
    </location>
</feature>
<dbReference type="SMART" id="SM00228">
    <property type="entry name" value="PDZ"/>
    <property type="match status" value="3"/>
</dbReference>
<gene>
    <name evidence="4" type="primary">mamE-Cter</name>
    <name evidence="4" type="ORF">NNJEOMEG_00114</name>
</gene>
<dbReference type="InterPro" id="IPR001478">
    <property type="entry name" value="PDZ"/>
</dbReference>
<dbReference type="Gene3D" id="2.30.42.10">
    <property type="match status" value="2"/>
</dbReference>
<dbReference type="GO" id="GO:0006508">
    <property type="term" value="P:proteolysis"/>
    <property type="evidence" value="ECO:0007669"/>
    <property type="project" value="InterPro"/>
</dbReference>
<feature type="domain" description="PDZ" evidence="3">
    <location>
        <begin position="235"/>
        <end position="336"/>
    </location>
</feature>
<keyword evidence="2" id="KW-1133">Transmembrane helix</keyword>
<dbReference type="GO" id="GO:0004222">
    <property type="term" value="F:metalloendopeptidase activity"/>
    <property type="evidence" value="ECO:0007669"/>
    <property type="project" value="InterPro"/>
</dbReference>
<dbReference type="PROSITE" id="PS50106">
    <property type="entry name" value="PDZ"/>
    <property type="match status" value="3"/>
</dbReference>
<reference evidence="4 5" key="2">
    <citation type="submission" date="2020-05" db="EMBL/GenBank/DDBJ databases">
        <title>Draft genome sequence of Desulfovibrio sp. strainFSS-1.</title>
        <authorList>
            <person name="Shimoshige H."/>
            <person name="Kobayashi H."/>
            <person name="Maekawa T."/>
        </authorList>
    </citation>
    <scope>NUCLEOTIDE SEQUENCE [LARGE SCALE GENOMIC DNA]</scope>
    <source>
        <strain evidence="4 5">SIID29052-01</strain>
    </source>
</reference>
<dbReference type="InterPro" id="IPR041489">
    <property type="entry name" value="PDZ_6"/>
</dbReference>
<sequence length="585" mass="60527">MRCAPPKSLRSPRRLPLALPAARLPCTSQDEAVAGDGLMTDRESQEPRHNAADPREMQKAFLWAGALMFVCILAMLVILLKFTGVGAPGSKSGEDGTELRLAAQAAGQAQPAHQIITLPSGLGNQQMQLIDTPLPSGFGNQQMQLIAQSGVYLGLGLSDLQPTPGQQSPGGAYVTTVIPGSPGQKAGIEVGDVLLSIDRTALMTPADLGGILSGKRAGDVIKAVYSRNGVITSAHITLANVPLGASVGDPGDSVWLGADIQNIDAIIRIQFNLPDANGVIVSYVAPRSPAETAGLATGDVIKRIGETRISDVKQLSGIIAKSAPGQQLRMVVERGAKPMNVTVTLSRRPPPPAVVPMVAPPDITIEATWIGMGTAELTGKDVSALGLPPGTKGILVTDVEGRAMAAGFQSGDVILAVNNVPTPTMDAFVGAASQQAGAVAEILRAGKHMFLSVPPPGFTAQGTQLNAGTNQKFQQVAATRPAMVGVLVQHKTVDSAVGSEGVSNGLIIVDEARRTYAIVELKRDSMLPPLLQQLGVAALICADVTPQTANVLNSSRIAVYSGVSGTVLGAVNLYEQQGLVPYGGK</sequence>
<comment type="cofactor">
    <cofactor evidence="1">
        <name>Zn(2+)</name>
        <dbReference type="ChEBI" id="CHEBI:29105"/>
    </cofactor>
</comment>
<evidence type="ECO:0000259" key="3">
    <source>
        <dbReference type="PROSITE" id="PS50106"/>
    </source>
</evidence>
<dbReference type="AlphaFoldDB" id="A0A6V8LP60"/>
<evidence type="ECO:0000256" key="1">
    <source>
        <dbReference type="ARBA" id="ARBA00001947"/>
    </source>
</evidence>
<accession>A0A6V8LP60</accession>
<dbReference type="GO" id="GO:0016020">
    <property type="term" value="C:membrane"/>
    <property type="evidence" value="ECO:0007669"/>
    <property type="project" value="InterPro"/>
</dbReference>
<feature type="transmembrane region" description="Helical" evidence="2">
    <location>
        <begin position="60"/>
        <end position="80"/>
    </location>
</feature>
<dbReference type="SUPFAM" id="SSF53146">
    <property type="entry name" value="Nitrogenase accessory factor-like"/>
    <property type="match status" value="1"/>
</dbReference>
<dbReference type="Pfam" id="PF17820">
    <property type="entry name" value="PDZ_6"/>
    <property type="match status" value="1"/>
</dbReference>
<proteinExistence type="predicted"/>
<reference evidence="4 5" key="1">
    <citation type="submission" date="2020-04" db="EMBL/GenBank/DDBJ databases">
        <authorList>
            <consortium name="Desulfovibrio sp. FSS-1 genome sequencing consortium"/>
            <person name="Shimoshige H."/>
            <person name="Kobayashi H."/>
            <person name="Maekawa T."/>
        </authorList>
    </citation>
    <scope>NUCLEOTIDE SEQUENCE [LARGE SCALE GENOMIC DNA]</scope>
    <source>
        <strain evidence="4 5">SIID29052-01</strain>
    </source>
</reference>
<keyword evidence="2" id="KW-0812">Transmembrane</keyword>
<keyword evidence="5" id="KW-1185">Reference proteome</keyword>
<dbReference type="InterPro" id="IPR036034">
    <property type="entry name" value="PDZ_sf"/>
</dbReference>
<dbReference type="Gene3D" id="2.30.42.60">
    <property type="match status" value="1"/>
</dbReference>
<dbReference type="Pfam" id="PF13180">
    <property type="entry name" value="PDZ_2"/>
    <property type="match status" value="1"/>
</dbReference>
<dbReference type="PANTHER" id="PTHR42837:SF2">
    <property type="entry name" value="MEMBRANE METALLOPROTEASE ARASP2, CHLOROPLASTIC-RELATED"/>
    <property type="match status" value="1"/>
</dbReference>
<organism evidence="4 5">
    <name type="scientific">Fundidesulfovibrio magnetotacticus</name>
    <dbReference type="NCBI Taxonomy" id="2730080"/>
    <lineage>
        <taxon>Bacteria</taxon>
        <taxon>Pseudomonadati</taxon>
        <taxon>Thermodesulfobacteriota</taxon>
        <taxon>Desulfovibrionia</taxon>
        <taxon>Desulfovibrionales</taxon>
        <taxon>Desulfovibrionaceae</taxon>
        <taxon>Fundidesulfovibrio</taxon>
    </lineage>
</organism>
<evidence type="ECO:0000313" key="5">
    <source>
        <dbReference type="Proteomes" id="UP000494245"/>
    </source>
</evidence>
<dbReference type="EMBL" id="BLTE01000001">
    <property type="protein sequence ID" value="GFK92291.1"/>
    <property type="molecule type" value="Genomic_DNA"/>
</dbReference>
<evidence type="ECO:0000313" key="4">
    <source>
        <dbReference type="EMBL" id="GFK92291.1"/>
    </source>
</evidence>
<dbReference type="CDD" id="cd06779">
    <property type="entry name" value="cpPDZ_Deg_HtrA-like"/>
    <property type="match status" value="2"/>
</dbReference>
<dbReference type="SUPFAM" id="SSF50156">
    <property type="entry name" value="PDZ domain-like"/>
    <property type="match status" value="3"/>
</dbReference>